<proteinExistence type="inferred from homology"/>
<dbReference type="GO" id="GO:0004239">
    <property type="term" value="F:initiator methionyl aminopeptidase activity"/>
    <property type="evidence" value="ECO:0007669"/>
    <property type="project" value="UniProtKB-UniRule"/>
</dbReference>
<dbReference type="InterPro" id="IPR001714">
    <property type="entry name" value="Pept_M24_MAP"/>
</dbReference>
<accession>A0A6I6K8G2</accession>
<dbReference type="HAMAP" id="MF_01974">
    <property type="entry name" value="MetAP_1"/>
    <property type="match status" value="1"/>
</dbReference>
<reference evidence="9 10" key="1">
    <citation type="submission" date="2019-11" db="EMBL/GenBank/DDBJ databases">
        <authorList>
            <person name="Zheng R.K."/>
            <person name="Sun C.M."/>
        </authorList>
    </citation>
    <scope>NUCLEOTIDE SEQUENCE [LARGE SCALE GENOMIC DNA]</scope>
    <source>
        <strain evidence="9 10">WC007</strain>
    </source>
</reference>
<dbReference type="InterPro" id="IPR002467">
    <property type="entry name" value="Pept_M24A_MAP1"/>
</dbReference>
<feature type="binding site" evidence="6">
    <location>
        <position position="108"/>
    </location>
    <ligand>
        <name>a divalent metal cation</name>
        <dbReference type="ChEBI" id="CHEBI:60240"/>
        <label>2</label>
        <note>catalytic</note>
    </ligand>
</feature>
<dbReference type="Gene3D" id="3.90.230.10">
    <property type="entry name" value="Creatinase/methionine aminopeptidase superfamily"/>
    <property type="match status" value="1"/>
</dbReference>
<keyword evidence="5 6" id="KW-0378">Hydrolase</keyword>
<feature type="binding site" evidence="6">
    <location>
        <position position="236"/>
    </location>
    <ligand>
        <name>a divalent metal cation</name>
        <dbReference type="ChEBI" id="CHEBI:60240"/>
        <label>2</label>
        <note>catalytic</note>
    </ligand>
</feature>
<protein>
    <recommendedName>
        <fullName evidence="6 7">Methionine aminopeptidase</fullName>
        <shortName evidence="6">MAP</shortName>
        <shortName evidence="6">MetAP</shortName>
        <ecNumber evidence="6 7">3.4.11.18</ecNumber>
    </recommendedName>
    <alternativeName>
        <fullName evidence="6">Peptidase M</fullName>
    </alternativeName>
</protein>
<evidence type="ECO:0000256" key="2">
    <source>
        <dbReference type="ARBA" id="ARBA00022438"/>
    </source>
</evidence>
<dbReference type="PRINTS" id="PR00599">
    <property type="entry name" value="MAPEPTIDASE"/>
</dbReference>
<dbReference type="KEGG" id="mcos:GM418_22570"/>
<dbReference type="GO" id="GO:0006508">
    <property type="term" value="P:proteolysis"/>
    <property type="evidence" value="ECO:0007669"/>
    <property type="project" value="UniProtKB-KW"/>
</dbReference>
<dbReference type="GO" id="GO:0046872">
    <property type="term" value="F:metal ion binding"/>
    <property type="evidence" value="ECO:0007669"/>
    <property type="project" value="UniProtKB-UniRule"/>
</dbReference>
<evidence type="ECO:0000259" key="8">
    <source>
        <dbReference type="Pfam" id="PF00557"/>
    </source>
</evidence>
<dbReference type="CDD" id="cd01086">
    <property type="entry name" value="MetAP1"/>
    <property type="match status" value="1"/>
</dbReference>
<evidence type="ECO:0000256" key="5">
    <source>
        <dbReference type="ARBA" id="ARBA00022801"/>
    </source>
</evidence>
<feature type="binding site" evidence="6">
    <location>
        <position position="178"/>
    </location>
    <ligand>
        <name>substrate</name>
    </ligand>
</feature>
<comment type="subunit">
    <text evidence="6">Monomer.</text>
</comment>
<dbReference type="InterPro" id="IPR000994">
    <property type="entry name" value="Pept_M24"/>
</dbReference>
<dbReference type="AlphaFoldDB" id="A0A6I6K8G2"/>
<evidence type="ECO:0000256" key="6">
    <source>
        <dbReference type="HAMAP-Rule" id="MF_01974"/>
    </source>
</evidence>
<dbReference type="NCBIfam" id="TIGR00500">
    <property type="entry name" value="met_pdase_I"/>
    <property type="match status" value="1"/>
</dbReference>
<keyword evidence="3 6" id="KW-0645">Protease</keyword>
<gene>
    <name evidence="6 9" type="primary">map</name>
    <name evidence="9" type="ORF">GM418_22570</name>
</gene>
<evidence type="ECO:0000313" key="10">
    <source>
        <dbReference type="Proteomes" id="UP000428260"/>
    </source>
</evidence>
<dbReference type="GO" id="GO:0070006">
    <property type="term" value="F:metalloaminopeptidase activity"/>
    <property type="evidence" value="ECO:0007669"/>
    <property type="project" value="UniProtKB-UniRule"/>
</dbReference>
<evidence type="ECO:0000256" key="3">
    <source>
        <dbReference type="ARBA" id="ARBA00022670"/>
    </source>
</evidence>
<dbReference type="EMBL" id="CP046401">
    <property type="protein sequence ID" value="QGY46344.1"/>
    <property type="molecule type" value="Genomic_DNA"/>
</dbReference>
<feature type="binding site" evidence="6">
    <location>
        <position position="108"/>
    </location>
    <ligand>
        <name>a divalent metal cation</name>
        <dbReference type="ChEBI" id="CHEBI:60240"/>
        <label>1</label>
    </ligand>
</feature>
<dbReference type="InterPro" id="IPR036005">
    <property type="entry name" value="Creatinase/aminopeptidase-like"/>
</dbReference>
<evidence type="ECO:0000256" key="1">
    <source>
        <dbReference type="ARBA" id="ARBA00002521"/>
    </source>
</evidence>
<feature type="binding site" evidence="6">
    <location>
        <position position="171"/>
    </location>
    <ligand>
        <name>a divalent metal cation</name>
        <dbReference type="ChEBI" id="CHEBI:60240"/>
        <label>2</label>
        <note>catalytic</note>
    </ligand>
</feature>
<keyword evidence="10" id="KW-1185">Reference proteome</keyword>
<organism evidence="9 10">
    <name type="scientific">Maribellus comscasis</name>
    <dbReference type="NCBI Taxonomy" id="2681766"/>
    <lineage>
        <taxon>Bacteria</taxon>
        <taxon>Pseudomonadati</taxon>
        <taxon>Bacteroidota</taxon>
        <taxon>Bacteroidia</taxon>
        <taxon>Marinilabiliales</taxon>
        <taxon>Prolixibacteraceae</taxon>
        <taxon>Maribellus</taxon>
    </lineage>
</organism>
<dbReference type="SUPFAM" id="SSF55920">
    <property type="entry name" value="Creatinase/aminopeptidase"/>
    <property type="match status" value="1"/>
</dbReference>
<dbReference type="NCBIfam" id="NF008970">
    <property type="entry name" value="PRK12318.1"/>
    <property type="match status" value="1"/>
</dbReference>
<evidence type="ECO:0000313" key="9">
    <source>
        <dbReference type="EMBL" id="QGY46344.1"/>
    </source>
</evidence>
<feature type="binding site" evidence="6">
    <location>
        <position position="97"/>
    </location>
    <ligand>
        <name>a divalent metal cation</name>
        <dbReference type="ChEBI" id="CHEBI:60240"/>
        <label>1</label>
    </ligand>
</feature>
<feature type="domain" description="Peptidase M24" evidence="8">
    <location>
        <begin position="13"/>
        <end position="243"/>
    </location>
</feature>
<dbReference type="PANTHER" id="PTHR43330:SF8">
    <property type="entry name" value="METHIONINE AMINOPEPTIDASE 1D, MITOCHONDRIAL"/>
    <property type="match status" value="1"/>
</dbReference>
<evidence type="ECO:0000256" key="7">
    <source>
        <dbReference type="RuleBase" id="RU003653"/>
    </source>
</evidence>
<dbReference type="Proteomes" id="UP000428260">
    <property type="component" value="Chromosome"/>
</dbReference>
<name>A0A6I6K8G2_9BACT</name>
<dbReference type="EC" id="3.4.11.18" evidence="6 7"/>
<sequence>MSGIIIKTKEQIEGIRNSSKLAAETLDYAGKFVKEGVSTEEIDNKIEAFIISHGAIPATKGYNGYPKSSCISLNEVVCHGIPSEKTILKGGDILNIDITTILNGFYGDTSRMFTVGEISPSAEKLVKVTKHCLDLGIQQVKPGNHFGNIGFVISRYARAQGFSVVYEFCGHGVGVKFHEDPQVDHTSRRNSGPKMKPGMIFTIEPMINQGRASTNIDKNDGWTARTVDNKLSAQFEHTILVTDTGFEVLTDVHDEYSIT</sequence>
<keyword evidence="2 6" id="KW-0031">Aminopeptidase</keyword>
<keyword evidence="4 6" id="KW-0479">Metal-binding</keyword>
<evidence type="ECO:0000256" key="4">
    <source>
        <dbReference type="ARBA" id="ARBA00022723"/>
    </source>
</evidence>
<dbReference type="Pfam" id="PF00557">
    <property type="entry name" value="Peptidase_M24"/>
    <property type="match status" value="1"/>
</dbReference>
<feature type="binding site" evidence="6">
    <location>
        <position position="236"/>
    </location>
    <ligand>
        <name>a divalent metal cation</name>
        <dbReference type="ChEBI" id="CHEBI:60240"/>
        <label>1</label>
    </ligand>
</feature>
<comment type="similarity">
    <text evidence="6">Belongs to the peptidase M24A family. Methionine aminopeptidase type 1 subfamily.</text>
</comment>
<feature type="binding site" evidence="6">
    <location>
        <position position="79"/>
    </location>
    <ligand>
        <name>substrate</name>
    </ligand>
</feature>
<comment type="function">
    <text evidence="1 6">Removes the N-terminal methionine from nascent proteins. The N-terminal methionine is often cleaved when the second residue in the primary sequence is small and uncharged (Met-Ala-, Cys, Gly, Pro, Ser, Thr, or Val). Requires deformylation of the N(alpha)-formylated initiator methionine before it can be hydrolyzed.</text>
</comment>
<dbReference type="RefSeq" id="WP_158869480.1">
    <property type="nucleotide sequence ID" value="NZ_CP046401.1"/>
</dbReference>
<feature type="binding site" evidence="6">
    <location>
        <position position="204"/>
    </location>
    <ligand>
        <name>a divalent metal cation</name>
        <dbReference type="ChEBI" id="CHEBI:60240"/>
        <label>2</label>
        <note>catalytic</note>
    </ligand>
</feature>
<comment type="catalytic activity">
    <reaction evidence="6 7">
        <text>Release of N-terminal amino acids, preferentially methionine, from peptides and arylamides.</text>
        <dbReference type="EC" id="3.4.11.18"/>
    </reaction>
</comment>
<comment type="cofactor">
    <cofactor evidence="6">
        <name>Co(2+)</name>
        <dbReference type="ChEBI" id="CHEBI:48828"/>
    </cofactor>
    <cofactor evidence="6">
        <name>Zn(2+)</name>
        <dbReference type="ChEBI" id="CHEBI:29105"/>
    </cofactor>
    <cofactor evidence="6">
        <name>Mn(2+)</name>
        <dbReference type="ChEBI" id="CHEBI:29035"/>
    </cofactor>
    <cofactor evidence="6">
        <name>Fe(2+)</name>
        <dbReference type="ChEBI" id="CHEBI:29033"/>
    </cofactor>
    <text evidence="6">Binds 2 divalent metal cations per subunit. Has a high-affinity and a low affinity metal-binding site. The true nature of the physiological cofactor is under debate. The enzyme is active with cobalt, zinc, manganese or divalent iron ions. Most likely, methionine aminopeptidases function as mononuclear Fe(2+)-metalloproteases under physiological conditions, and the catalytically relevant metal-binding site has been assigned to the histidine-containing high-affinity site.</text>
</comment>
<dbReference type="PANTHER" id="PTHR43330">
    <property type="entry name" value="METHIONINE AMINOPEPTIDASE"/>
    <property type="match status" value="1"/>
</dbReference>